<feature type="region of interest" description="Disordered" evidence="1">
    <location>
        <begin position="1"/>
        <end position="212"/>
    </location>
</feature>
<dbReference type="AlphaFoldDB" id="A0A8D8KKP6"/>
<sequence>MPTGEEHRTHRGATQQGRDERVPARPALLPNLLLPVPAPAYRKRKRQPLRLCRKPSNLRPEPPTQRRIRPRPPKAQAAPHQGRRQAARDPGPSPPSATNLLPPRPHPQNARRRRRKLPRRQRQQRRSPRAGPARPAQQPQANRPRRRRQQRLDGRPARTQHLRPAAGKHGSPLEGVLKGDDALESGLRHGSGQLENWRRHPAAGRAGAQHQR</sequence>
<feature type="compositionally biased region" description="Low complexity" evidence="1">
    <location>
        <begin position="129"/>
        <end position="142"/>
    </location>
</feature>
<name>A0A8D8KKP6_CULPI</name>
<evidence type="ECO:0000313" key="2">
    <source>
        <dbReference type="EMBL" id="CAG6589352.1"/>
    </source>
</evidence>
<dbReference type="EMBL" id="HBUE01216710">
    <property type="protein sequence ID" value="CAG6537341.1"/>
    <property type="molecule type" value="Transcribed_RNA"/>
</dbReference>
<feature type="compositionally biased region" description="Low complexity" evidence="1">
    <location>
        <begin position="24"/>
        <end position="35"/>
    </location>
</feature>
<dbReference type="EMBL" id="HBUE01093192">
    <property type="protein sequence ID" value="CAG6482359.1"/>
    <property type="molecule type" value="Transcribed_RNA"/>
</dbReference>
<proteinExistence type="predicted"/>
<reference evidence="2" key="1">
    <citation type="submission" date="2021-05" db="EMBL/GenBank/DDBJ databases">
        <authorList>
            <person name="Alioto T."/>
            <person name="Alioto T."/>
            <person name="Gomez Garrido J."/>
        </authorList>
    </citation>
    <scope>NUCLEOTIDE SEQUENCE</scope>
</reference>
<dbReference type="EMBL" id="HBUE01323270">
    <property type="protein sequence ID" value="CAG6589352.1"/>
    <property type="molecule type" value="Transcribed_RNA"/>
</dbReference>
<feature type="compositionally biased region" description="Basic residues" evidence="1">
    <location>
        <begin position="41"/>
        <end position="53"/>
    </location>
</feature>
<accession>A0A8D8KKP6</accession>
<protein>
    <submittedName>
        <fullName evidence="2">(northern house mosquito) hypothetical protein</fullName>
    </submittedName>
</protein>
<dbReference type="EMBL" id="HBUE01216712">
    <property type="protein sequence ID" value="CAG6537344.1"/>
    <property type="molecule type" value="Transcribed_RNA"/>
</dbReference>
<evidence type="ECO:0000256" key="1">
    <source>
        <dbReference type="SAM" id="MobiDB-lite"/>
    </source>
</evidence>
<feature type="compositionally biased region" description="Basic residues" evidence="1">
    <location>
        <begin position="109"/>
        <end position="128"/>
    </location>
</feature>
<organism evidence="2">
    <name type="scientific">Culex pipiens</name>
    <name type="common">House mosquito</name>
    <dbReference type="NCBI Taxonomy" id="7175"/>
    <lineage>
        <taxon>Eukaryota</taxon>
        <taxon>Metazoa</taxon>
        <taxon>Ecdysozoa</taxon>
        <taxon>Arthropoda</taxon>
        <taxon>Hexapoda</taxon>
        <taxon>Insecta</taxon>
        <taxon>Pterygota</taxon>
        <taxon>Neoptera</taxon>
        <taxon>Endopterygota</taxon>
        <taxon>Diptera</taxon>
        <taxon>Nematocera</taxon>
        <taxon>Culicoidea</taxon>
        <taxon>Culicidae</taxon>
        <taxon>Culicinae</taxon>
        <taxon>Culicini</taxon>
        <taxon>Culex</taxon>
        <taxon>Culex</taxon>
    </lineage>
</organism>
<dbReference type="EMBL" id="HBUE01323272">
    <property type="protein sequence ID" value="CAG6589355.1"/>
    <property type="molecule type" value="Transcribed_RNA"/>
</dbReference>